<keyword evidence="2" id="KW-0378">Hydrolase</keyword>
<dbReference type="PROSITE" id="PS51782">
    <property type="entry name" value="LYSM"/>
    <property type="match status" value="1"/>
</dbReference>
<dbReference type="PANTHER" id="PTHR21666">
    <property type="entry name" value="PEPTIDASE-RELATED"/>
    <property type="match status" value="1"/>
</dbReference>
<proteinExistence type="inferred from homology"/>
<dbReference type="Pfam" id="PF01551">
    <property type="entry name" value="Peptidase_M23"/>
    <property type="match status" value="1"/>
</dbReference>
<reference evidence="6 7" key="1">
    <citation type="submission" date="2018-07" db="EMBL/GenBank/DDBJ databases">
        <title>Draft genome of the type strain Streptomyces armeniacus ATCC 15676.</title>
        <authorList>
            <person name="Labana P."/>
            <person name="Gosse J.T."/>
            <person name="Boddy C.N."/>
        </authorList>
    </citation>
    <scope>NUCLEOTIDE SEQUENCE [LARGE SCALE GENOMIC DNA]</scope>
    <source>
        <strain evidence="6 7">ATCC 15676</strain>
    </source>
</reference>
<dbReference type="EMBL" id="CP031320">
    <property type="protein sequence ID" value="AXK34532.1"/>
    <property type="molecule type" value="Genomic_DNA"/>
</dbReference>
<dbReference type="Gene3D" id="3.10.350.10">
    <property type="entry name" value="LysM domain"/>
    <property type="match status" value="1"/>
</dbReference>
<dbReference type="Pfam" id="PF01476">
    <property type="entry name" value="LysM"/>
    <property type="match status" value="1"/>
</dbReference>
<dbReference type="Gene3D" id="1.10.530.10">
    <property type="match status" value="1"/>
</dbReference>
<comment type="similarity">
    <text evidence="1">Belongs to the transglycosylase family. Rpf subfamily.</text>
</comment>
<feature type="region of interest" description="Disordered" evidence="3">
    <location>
        <begin position="110"/>
        <end position="195"/>
    </location>
</feature>
<sequence>MSARGRHRRPRTQRIARATLALTAGGAGIALPLMGAGNANAASVDTWEKVAQCESTGDWSINTGNGYYGGLQFSQSTWESFGGTEYAATADQATKEQQIAIAEKVLAEQGPGAWPNCGPKAGLSQNSGDPDIDPSGQGGQAQAKPEAKAEPKAEPKSQPKAEAPAAGADKRDDAPAADRSKRDAKPTDYTVKSGDTLFKIAKSQGVAGGWERVYEGNREVIGDDPDLIYPDQRLSLDGSGATKSHASRSEARPEAPAPQPKQESKPAPKPESNGGEKAADSADSNKGGFQKPVDAPASTPYGASGGSWSSGSHTGVDFSASSGTPVKAVTSGTVVSAGWGGAYGNEVVVKHSDGRYSQYGHLSSLSVSAGQTVGAGDQLGLSGSTGNSTGPHLHFEIRTGPDYGSDIDPLAYLRANGVSV</sequence>
<dbReference type="InterPro" id="IPR018392">
    <property type="entry name" value="LysM"/>
</dbReference>
<dbReference type="InterPro" id="IPR011055">
    <property type="entry name" value="Dup_hybrid_motif"/>
</dbReference>
<dbReference type="SUPFAM" id="SSF53955">
    <property type="entry name" value="Lysozyme-like"/>
    <property type="match status" value="1"/>
</dbReference>
<dbReference type="SMART" id="SM00257">
    <property type="entry name" value="LysM"/>
    <property type="match status" value="1"/>
</dbReference>
<feature type="domain" description="LysM" evidence="5">
    <location>
        <begin position="187"/>
        <end position="236"/>
    </location>
</feature>
<name>A0A345XSB6_9ACTN</name>
<feature type="signal peptide" evidence="4">
    <location>
        <begin position="1"/>
        <end position="41"/>
    </location>
</feature>
<dbReference type="Gene3D" id="2.70.70.10">
    <property type="entry name" value="Glucose Permease (Domain IIA)"/>
    <property type="match status" value="1"/>
</dbReference>
<keyword evidence="4" id="KW-0732">Signal</keyword>
<evidence type="ECO:0000259" key="5">
    <source>
        <dbReference type="PROSITE" id="PS51782"/>
    </source>
</evidence>
<evidence type="ECO:0000256" key="3">
    <source>
        <dbReference type="SAM" id="MobiDB-lite"/>
    </source>
</evidence>
<dbReference type="InterPro" id="IPR036779">
    <property type="entry name" value="LysM_dom_sf"/>
</dbReference>
<dbReference type="KEGG" id="sarm:DVA86_19650"/>
<evidence type="ECO:0000256" key="2">
    <source>
        <dbReference type="ARBA" id="ARBA00022801"/>
    </source>
</evidence>
<evidence type="ECO:0000256" key="1">
    <source>
        <dbReference type="ARBA" id="ARBA00010830"/>
    </source>
</evidence>
<accession>A0A345XSB6</accession>
<dbReference type="CDD" id="cd00118">
    <property type="entry name" value="LysM"/>
    <property type="match status" value="1"/>
</dbReference>
<feature type="chain" id="PRO_5016930370" evidence="4">
    <location>
        <begin position="42"/>
        <end position="420"/>
    </location>
</feature>
<dbReference type="PANTHER" id="PTHR21666:SF270">
    <property type="entry name" value="MUREIN HYDROLASE ACTIVATOR ENVC"/>
    <property type="match status" value="1"/>
</dbReference>
<evidence type="ECO:0000313" key="6">
    <source>
        <dbReference type="EMBL" id="AXK34532.1"/>
    </source>
</evidence>
<dbReference type="Pfam" id="PF06737">
    <property type="entry name" value="Transglycosylas"/>
    <property type="match status" value="1"/>
</dbReference>
<dbReference type="InterPro" id="IPR050570">
    <property type="entry name" value="Cell_wall_metabolism_enzyme"/>
</dbReference>
<feature type="compositionally biased region" description="Basic and acidic residues" evidence="3">
    <location>
        <begin position="168"/>
        <end position="186"/>
    </location>
</feature>
<dbReference type="Proteomes" id="UP000254425">
    <property type="component" value="Chromosome"/>
</dbReference>
<dbReference type="AlphaFoldDB" id="A0A345XSB6"/>
<dbReference type="GO" id="GO:0004222">
    <property type="term" value="F:metalloendopeptidase activity"/>
    <property type="evidence" value="ECO:0007669"/>
    <property type="project" value="TreeGrafter"/>
</dbReference>
<protein>
    <submittedName>
        <fullName evidence="6">LysM peptidoglycan-binding domain-containing protein</fullName>
    </submittedName>
</protein>
<dbReference type="SUPFAM" id="SSF54106">
    <property type="entry name" value="LysM domain"/>
    <property type="match status" value="1"/>
</dbReference>
<dbReference type="CDD" id="cd13925">
    <property type="entry name" value="RPF"/>
    <property type="match status" value="1"/>
</dbReference>
<dbReference type="RefSeq" id="WP_208880028.1">
    <property type="nucleotide sequence ID" value="NZ_CP031320.1"/>
</dbReference>
<feature type="compositionally biased region" description="Basic and acidic residues" evidence="3">
    <location>
        <begin position="145"/>
        <end position="159"/>
    </location>
</feature>
<dbReference type="InterPro" id="IPR010618">
    <property type="entry name" value="RPF"/>
</dbReference>
<dbReference type="InterPro" id="IPR016047">
    <property type="entry name" value="M23ase_b-sheet_dom"/>
</dbReference>
<dbReference type="FunFam" id="2.70.70.10:FF:000013">
    <property type="entry name" value="Peptidase family M23"/>
    <property type="match status" value="1"/>
</dbReference>
<dbReference type="SUPFAM" id="SSF51261">
    <property type="entry name" value="Duplicated hybrid motif"/>
    <property type="match status" value="1"/>
</dbReference>
<evidence type="ECO:0000313" key="7">
    <source>
        <dbReference type="Proteomes" id="UP000254425"/>
    </source>
</evidence>
<dbReference type="CDD" id="cd12797">
    <property type="entry name" value="M23_peptidase"/>
    <property type="match status" value="1"/>
</dbReference>
<keyword evidence="7" id="KW-1185">Reference proteome</keyword>
<gene>
    <name evidence="6" type="ORF">DVA86_19650</name>
</gene>
<evidence type="ECO:0000256" key="4">
    <source>
        <dbReference type="SAM" id="SignalP"/>
    </source>
</evidence>
<dbReference type="InterPro" id="IPR023346">
    <property type="entry name" value="Lysozyme-like_dom_sf"/>
</dbReference>
<organism evidence="6 7">
    <name type="scientific">Streptomyces armeniacus</name>
    <dbReference type="NCBI Taxonomy" id="83291"/>
    <lineage>
        <taxon>Bacteria</taxon>
        <taxon>Bacillati</taxon>
        <taxon>Actinomycetota</taxon>
        <taxon>Actinomycetes</taxon>
        <taxon>Kitasatosporales</taxon>
        <taxon>Streptomycetaceae</taxon>
        <taxon>Streptomyces</taxon>
    </lineage>
</organism>
<feature type="region of interest" description="Disordered" evidence="3">
    <location>
        <begin position="221"/>
        <end position="310"/>
    </location>
</feature>